<dbReference type="EMBL" id="CP151087">
    <property type="protein sequence ID" value="WZN56047.1"/>
    <property type="molecule type" value="Genomic_DNA"/>
</dbReference>
<dbReference type="Proteomes" id="UP001485301">
    <property type="component" value="Chromosome"/>
</dbReference>
<organism evidence="1 2">
    <name type="scientific">Sphingobacterium thalpophilum</name>
    <dbReference type="NCBI Taxonomy" id="259"/>
    <lineage>
        <taxon>Bacteria</taxon>
        <taxon>Pseudomonadati</taxon>
        <taxon>Bacteroidota</taxon>
        <taxon>Sphingobacteriia</taxon>
        <taxon>Sphingobacteriales</taxon>
        <taxon>Sphingobacteriaceae</taxon>
        <taxon>Sphingobacterium</taxon>
    </lineage>
</organism>
<keyword evidence="2" id="KW-1185">Reference proteome</keyword>
<evidence type="ECO:0000313" key="1">
    <source>
        <dbReference type="EMBL" id="WZN56047.1"/>
    </source>
</evidence>
<accession>A0ACD5C2D3</accession>
<sequence length="339" mass="39099">MKQTAFAKYLTQFLVTYLVDERGCSRHTVSAYRDTISLLLTFMRDVHGIKADRLDFRDITRERILEFLDWLEKERHCSVSTRNARLAALHSFFRFLTYRYPDHMEHWQSILSLRIKKCAAAEVVYLTAEGMKLLLAQPDTTKKKGRRDQMLLSLMFECAGRVQEIIDLVPARFNFGKPTLLTLKGKGNKTRIVPLTEKLSIMLKKYMQEYGLLRDQATDYPLFANGRGDKLSRMGITAIMRKYSIKARTVDASLIPTGISPHSLRHSKAMLLQKSEVNIVAIRDFLGHASVTTTEIYARIDNRQKWDALEKTSLLPVSTELPEWQTNHGLLDWLESLGR</sequence>
<evidence type="ECO:0000313" key="2">
    <source>
        <dbReference type="Proteomes" id="UP001485301"/>
    </source>
</evidence>
<reference evidence="1" key="1">
    <citation type="submission" date="2024-04" db="EMBL/GenBank/DDBJ databases">
        <title>Complete genome sequence of Sphingobacterium thalpophiium BAA-1094.</title>
        <authorList>
            <person name="Adaikpoh B.I."/>
        </authorList>
    </citation>
    <scope>NUCLEOTIDE SEQUENCE</scope>
    <source>
        <strain evidence="1">BAA-1094</strain>
    </source>
</reference>
<gene>
    <name evidence="1" type="ORF">AACH28_00580</name>
</gene>
<protein>
    <submittedName>
        <fullName evidence="1">Tyrosine-type recombinase/integrase</fullName>
    </submittedName>
</protein>
<name>A0ACD5C2D3_9SPHI</name>
<proteinExistence type="predicted"/>